<dbReference type="Pfam" id="PF00132">
    <property type="entry name" value="Hexapep"/>
    <property type="match status" value="1"/>
</dbReference>
<evidence type="ECO:0000313" key="7">
    <source>
        <dbReference type="EMBL" id="MEE1977363.1"/>
    </source>
</evidence>
<sequence length="190" mass="21007">MTEREKMLSGANYNSRDSELLEQYYYARKLLKQYNEMEANLFIERQNILKGLFEHIGNNVWIEAPFFCDYGDNISIGKGTFINMNCILLDNNKISIGENVLIAPHVQIYTASHPLKASERIVENRKGASYLTSSKPVSIGSNVWIGGNSVICPGVTIGDNVTIGAGSVVTKSVPSDVLAYGNPCQIIKKI</sequence>
<gene>
    <name evidence="7" type="ORF">V1I91_14860</name>
</gene>
<evidence type="ECO:0000256" key="1">
    <source>
        <dbReference type="ARBA" id="ARBA00007274"/>
    </source>
</evidence>
<reference evidence="7 8" key="1">
    <citation type="submission" date="2024-01" db="EMBL/GenBank/DDBJ databases">
        <title>Maribacter spp. originated from different algae showed divergent polysaccharides utilization ability.</title>
        <authorList>
            <person name="Wang H."/>
            <person name="Wu Y."/>
        </authorList>
    </citation>
    <scope>NUCLEOTIDE SEQUENCE [LARGE SCALE GENOMIC DNA]</scope>
    <source>
        <strain evidence="7 8">PR1</strain>
    </source>
</reference>
<dbReference type="InterPro" id="IPR018357">
    <property type="entry name" value="Hexapep_transf_CS"/>
</dbReference>
<dbReference type="PROSITE" id="PS00101">
    <property type="entry name" value="HEXAPEP_TRANSFERASES"/>
    <property type="match status" value="1"/>
</dbReference>
<keyword evidence="8" id="KW-1185">Reference proteome</keyword>
<dbReference type="CDD" id="cd03357">
    <property type="entry name" value="LbH_MAT_GAT"/>
    <property type="match status" value="1"/>
</dbReference>
<dbReference type="EMBL" id="JAZDDG010000007">
    <property type="protein sequence ID" value="MEE1977363.1"/>
    <property type="molecule type" value="Genomic_DNA"/>
</dbReference>
<name>A0ABU7IWQ1_9FLAO</name>
<feature type="domain" description="Maltose/galactoside acetyltransferase" evidence="6">
    <location>
        <begin position="4"/>
        <end position="58"/>
    </location>
</feature>
<dbReference type="InterPro" id="IPR024688">
    <property type="entry name" value="Mac_dom"/>
</dbReference>
<keyword evidence="3" id="KW-0677">Repeat</keyword>
<dbReference type="SUPFAM" id="SSF51161">
    <property type="entry name" value="Trimeric LpxA-like enzymes"/>
    <property type="match status" value="1"/>
</dbReference>
<comment type="similarity">
    <text evidence="1 5">Belongs to the transferase hexapeptide repeat family.</text>
</comment>
<keyword evidence="2 5" id="KW-0808">Transferase</keyword>
<evidence type="ECO:0000256" key="2">
    <source>
        <dbReference type="ARBA" id="ARBA00022679"/>
    </source>
</evidence>
<evidence type="ECO:0000256" key="5">
    <source>
        <dbReference type="RuleBase" id="RU367021"/>
    </source>
</evidence>
<dbReference type="PANTHER" id="PTHR43017:SF1">
    <property type="entry name" value="ACETYLTRANSFERASE YJL218W-RELATED"/>
    <property type="match status" value="1"/>
</dbReference>
<dbReference type="RefSeq" id="WP_272652055.1">
    <property type="nucleotide sequence ID" value="NZ_JAZDDG010000007.1"/>
</dbReference>
<dbReference type="InterPro" id="IPR001451">
    <property type="entry name" value="Hexapep"/>
</dbReference>
<dbReference type="InterPro" id="IPR011004">
    <property type="entry name" value="Trimer_LpxA-like_sf"/>
</dbReference>
<accession>A0ABU7IWQ1</accession>
<organism evidence="7 8">
    <name type="scientific">Maribacter cobaltidurans</name>
    <dbReference type="NCBI Taxonomy" id="1178778"/>
    <lineage>
        <taxon>Bacteria</taxon>
        <taxon>Pseudomonadati</taxon>
        <taxon>Bacteroidota</taxon>
        <taxon>Flavobacteriia</taxon>
        <taxon>Flavobacteriales</taxon>
        <taxon>Flavobacteriaceae</taxon>
        <taxon>Maribacter</taxon>
    </lineage>
</organism>
<dbReference type="EC" id="2.3.1.-" evidence="5"/>
<dbReference type="GO" id="GO:0016746">
    <property type="term" value="F:acyltransferase activity"/>
    <property type="evidence" value="ECO:0007669"/>
    <property type="project" value="UniProtKB-KW"/>
</dbReference>
<proteinExistence type="inferred from homology"/>
<evidence type="ECO:0000256" key="3">
    <source>
        <dbReference type="ARBA" id="ARBA00022737"/>
    </source>
</evidence>
<dbReference type="Gene3D" id="2.160.10.10">
    <property type="entry name" value="Hexapeptide repeat proteins"/>
    <property type="match status" value="1"/>
</dbReference>
<dbReference type="Pfam" id="PF12464">
    <property type="entry name" value="Mac"/>
    <property type="match status" value="1"/>
</dbReference>
<dbReference type="SMART" id="SM01266">
    <property type="entry name" value="Mac"/>
    <property type="match status" value="1"/>
</dbReference>
<protein>
    <recommendedName>
        <fullName evidence="5">Acetyltransferase</fullName>
        <ecNumber evidence="5">2.3.1.-</ecNumber>
    </recommendedName>
</protein>
<evidence type="ECO:0000259" key="6">
    <source>
        <dbReference type="SMART" id="SM01266"/>
    </source>
</evidence>
<keyword evidence="4 5" id="KW-0012">Acyltransferase</keyword>
<dbReference type="PANTHER" id="PTHR43017">
    <property type="entry name" value="GALACTOSIDE O-ACETYLTRANSFERASE"/>
    <property type="match status" value="1"/>
</dbReference>
<comment type="caution">
    <text evidence="7">The sequence shown here is derived from an EMBL/GenBank/DDBJ whole genome shotgun (WGS) entry which is preliminary data.</text>
</comment>
<evidence type="ECO:0000313" key="8">
    <source>
        <dbReference type="Proteomes" id="UP001356308"/>
    </source>
</evidence>
<dbReference type="InterPro" id="IPR039369">
    <property type="entry name" value="LacA-like"/>
</dbReference>
<dbReference type="Proteomes" id="UP001356308">
    <property type="component" value="Unassembled WGS sequence"/>
</dbReference>
<evidence type="ECO:0000256" key="4">
    <source>
        <dbReference type="ARBA" id="ARBA00023315"/>
    </source>
</evidence>